<evidence type="ECO:0000313" key="2">
    <source>
        <dbReference type="EMBL" id="KZL05376.1"/>
    </source>
</evidence>
<dbReference type="InterPro" id="IPR014914">
    <property type="entry name" value="RES_dom"/>
</dbReference>
<dbReference type="PATRIC" id="fig|989403.3.peg.4714"/>
<dbReference type="RefSeq" id="WP_082825744.1">
    <property type="nucleotide sequence ID" value="NZ_FOFM01000009.1"/>
</dbReference>
<gene>
    <name evidence="2" type="ORF">PsAD2_04301</name>
</gene>
<name>A0A165T3I4_9HYPH</name>
<evidence type="ECO:0000313" key="3">
    <source>
        <dbReference type="Proteomes" id="UP000076577"/>
    </source>
</evidence>
<dbReference type="Proteomes" id="UP000076577">
    <property type="component" value="Unassembled WGS sequence"/>
</dbReference>
<organism evidence="2 3">
    <name type="scientific">Pseudovibrio axinellae</name>
    <dbReference type="NCBI Taxonomy" id="989403"/>
    <lineage>
        <taxon>Bacteria</taxon>
        <taxon>Pseudomonadati</taxon>
        <taxon>Pseudomonadota</taxon>
        <taxon>Alphaproteobacteria</taxon>
        <taxon>Hyphomicrobiales</taxon>
        <taxon>Stappiaceae</taxon>
        <taxon>Pseudovibrio</taxon>
    </lineage>
</organism>
<keyword evidence="3" id="KW-1185">Reference proteome</keyword>
<dbReference type="STRING" id="989403.SAMN05421798_10921"/>
<sequence>MSTLTLVESPFDAPIIQVRWPQYYRMVNSAYPPIDLFEDIADPADWELLAAAESRTNPRLAATIGNLDLVPVERRVSGAGASYLMAPFTHASPDRAGRFHDGSFGAFYAASRFETALFETIHHNGIFYAATDEAPGWISQMRELVGSVDAELADVTDARFEALHAPDDYSASQSFARALRSKGGEGVLYPSVRDAGGQCIAAFYPDTIVTPQQARHFSYHWSGSVIDMIKNLSTGEVFEITQ</sequence>
<evidence type="ECO:0000259" key="1">
    <source>
        <dbReference type="SMART" id="SM00953"/>
    </source>
</evidence>
<dbReference type="Pfam" id="PF08808">
    <property type="entry name" value="RES"/>
    <property type="match status" value="1"/>
</dbReference>
<dbReference type="SMART" id="SM00953">
    <property type="entry name" value="RES"/>
    <property type="match status" value="1"/>
</dbReference>
<feature type="domain" description="RES" evidence="1">
    <location>
        <begin position="87"/>
        <end position="214"/>
    </location>
</feature>
<reference evidence="2 3" key="1">
    <citation type="journal article" date="2016" name="Front. Microbiol.">
        <title>Comparative Genomic Analysis Reveals a Diverse Repertoire of Genes Involved in Prokaryote-Eukaryote Interactions within the Pseudovibrio Genus.</title>
        <authorList>
            <person name="Romano S."/>
            <person name="Fernandez-Guerra A."/>
            <person name="Reen F.J."/>
            <person name="Glockner F.O."/>
            <person name="Crowley S.P."/>
            <person name="O'Sullivan O."/>
            <person name="Cotter P.D."/>
            <person name="Adams C."/>
            <person name="Dobson A.D."/>
            <person name="O'Gara F."/>
        </authorList>
    </citation>
    <scope>NUCLEOTIDE SEQUENCE [LARGE SCALE GENOMIC DNA]</scope>
    <source>
        <strain evidence="2 3">Ad2</strain>
    </source>
</reference>
<dbReference type="OrthoDB" id="9795903at2"/>
<accession>A0A165T3I4</accession>
<protein>
    <submittedName>
        <fullName evidence="2">RES domain protein</fullName>
    </submittedName>
</protein>
<comment type="caution">
    <text evidence="2">The sequence shown here is derived from an EMBL/GenBank/DDBJ whole genome shotgun (WGS) entry which is preliminary data.</text>
</comment>
<dbReference type="EMBL" id="LMCB01000152">
    <property type="protein sequence ID" value="KZL05376.1"/>
    <property type="molecule type" value="Genomic_DNA"/>
</dbReference>
<proteinExistence type="predicted"/>
<dbReference type="AlphaFoldDB" id="A0A165T3I4"/>